<reference evidence="2 4" key="2">
    <citation type="submission" date="2016-06" db="EMBL/GenBank/DDBJ databases">
        <authorList>
            <person name="Kjaerup R.B."/>
            <person name="Dalgaard T.S."/>
            <person name="Juul-Madsen H.R."/>
        </authorList>
    </citation>
    <scope>NUCLEOTIDE SEQUENCE [LARGE SCALE GENOMIC DNA]</scope>
    <source>
        <strain evidence="2 4">ACS1953</strain>
    </source>
</reference>
<evidence type="ECO:0000313" key="1">
    <source>
        <dbReference type="EMBL" id="KMV16486.1"/>
    </source>
</evidence>
<evidence type="ECO:0000313" key="3">
    <source>
        <dbReference type="Proteomes" id="UP000037594"/>
    </source>
</evidence>
<dbReference type="EMBL" id="LZHX01000019">
    <property type="protein sequence ID" value="OBF26616.1"/>
    <property type="molecule type" value="Genomic_DNA"/>
</dbReference>
<evidence type="ECO:0000313" key="4">
    <source>
        <dbReference type="Proteomes" id="UP000093779"/>
    </source>
</evidence>
<sequence length="138" mass="16043">MVHLYEIVLIHQTGHYRFDGTDAAFKLHLNGPGGHRGMIVPDNEFEDDEREKGHADYYKMEVPLAPYDYDEQDSTVELEMTTDKDDWVPYAIYVLGRTVPDANQWVLLGAHDPWPREIKWSRRTPLNPQNTHVVSGFF</sequence>
<dbReference type="Proteomes" id="UP000093779">
    <property type="component" value="Unassembled WGS sequence"/>
</dbReference>
<dbReference type="Proteomes" id="UP000037594">
    <property type="component" value="Unassembled WGS sequence"/>
</dbReference>
<accession>A0A0J8U4Z2</accession>
<dbReference type="EMBL" id="LFOD01000020">
    <property type="protein sequence ID" value="KMV16486.1"/>
    <property type="molecule type" value="Genomic_DNA"/>
</dbReference>
<evidence type="ECO:0000313" key="2">
    <source>
        <dbReference type="EMBL" id="OBF26616.1"/>
    </source>
</evidence>
<proteinExistence type="predicted"/>
<gene>
    <name evidence="2" type="ORF">A5726_05455</name>
    <name evidence="1" type="ORF">ACT17_19945</name>
</gene>
<reference evidence="1 3" key="1">
    <citation type="submission" date="2015-06" db="EMBL/GenBank/DDBJ databases">
        <title>Genome sequence of Mycobacterium conceptionense strain MLE.</title>
        <authorList>
            <person name="Greninger A.L."/>
            <person name="Cunningham G."/>
            <person name="Chiu C.Y."/>
            <person name="Miller S."/>
        </authorList>
    </citation>
    <scope>NUCLEOTIDE SEQUENCE [LARGE SCALE GENOMIC DNA]</scope>
    <source>
        <strain evidence="1 3">MLE</strain>
    </source>
</reference>
<dbReference type="AlphaFoldDB" id="A0A0J8U4Z2"/>
<protein>
    <submittedName>
        <fullName evidence="1">Uncharacterized protein</fullName>
    </submittedName>
</protein>
<dbReference type="OrthoDB" id="9997689at2"/>
<comment type="caution">
    <text evidence="1">The sequence shown here is derived from an EMBL/GenBank/DDBJ whole genome shotgun (WGS) entry which is preliminary data.</text>
</comment>
<name>A0A0J8U4Z2_9MYCO</name>
<dbReference type="RefSeq" id="WP_019345219.1">
    <property type="nucleotide sequence ID" value="NZ_AGSZ01000250.1"/>
</dbReference>
<organism evidence="1 3">
    <name type="scientific">Mycolicibacterium conceptionense</name>
    <dbReference type="NCBI Taxonomy" id="451644"/>
    <lineage>
        <taxon>Bacteria</taxon>
        <taxon>Bacillati</taxon>
        <taxon>Actinomycetota</taxon>
        <taxon>Actinomycetes</taxon>
        <taxon>Mycobacteriales</taxon>
        <taxon>Mycobacteriaceae</taxon>
        <taxon>Mycolicibacterium</taxon>
    </lineage>
</organism>
<dbReference type="PATRIC" id="fig|451644.5.peg.4124"/>